<sequence>MKSNTQLNMKYLTALVLLVLVLASCNTSDRGNLVGVQDREPWYQPDPYGMLFIPMGSYVMGQNDQDVPYNQIQTAKTVSVQAFYMDETEITNNEYRQFVNWVRDSIARQLLGEQDEEFLILQDEYGQDYDPPYLNWKTKLRWDDDDETVREILSQMYMPEHEQFYRRKEIDARKLNFVYYWIDFKAAAKKDFRNPLTDATVKYTEDAASLHNRPQGYNDRSVFIKSDIINVYPDTLCWVFDFTYSFNEPMTQNYFWHPAYDNYPVVGVNWKQARAFSIWRTQYMHSYLSSLGQAMVNDFRLPTESEWEWAARGGLELSPFPWGGPYIRNSNGCFLGNYKPLRGNYPDDGGFHTLIVGHYAPNDYGLYDMAGNVAEWSSNAFDESAYQFAHDLNMDYSYEAKDTDPEVLKRKVIRGGSWKDIGFFMQVSSRWYEFQDTGKSYIGFRNVQTYLGRMKGDGPSSSNVYR</sequence>
<gene>
    <name evidence="2" type="primary">egtB_14</name>
    <name evidence="2" type="ORF">SDC9_52352</name>
</gene>
<evidence type="ECO:0000313" key="2">
    <source>
        <dbReference type="EMBL" id="MPM06057.1"/>
    </source>
</evidence>
<proteinExistence type="predicted"/>
<protein>
    <submittedName>
        <fullName evidence="2">Hercynine oxygenase</fullName>
        <ecNumber evidence="2">1.14.99.-</ecNumber>
    </submittedName>
</protein>
<evidence type="ECO:0000259" key="1">
    <source>
        <dbReference type="Pfam" id="PF03781"/>
    </source>
</evidence>
<dbReference type="AlphaFoldDB" id="A0A644WQX4"/>
<dbReference type="InterPro" id="IPR042095">
    <property type="entry name" value="SUMF_sf"/>
</dbReference>
<accession>A0A644WQX4</accession>
<organism evidence="2">
    <name type="scientific">bioreactor metagenome</name>
    <dbReference type="NCBI Taxonomy" id="1076179"/>
    <lineage>
        <taxon>unclassified sequences</taxon>
        <taxon>metagenomes</taxon>
        <taxon>ecological metagenomes</taxon>
    </lineage>
</organism>
<dbReference type="EMBL" id="VSSQ01001193">
    <property type="protein sequence ID" value="MPM06057.1"/>
    <property type="molecule type" value="Genomic_DNA"/>
</dbReference>
<dbReference type="InterPro" id="IPR016187">
    <property type="entry name" value="CTDL_fold"/>
</dbReference>
<dbReference type="PANTHER" id="PTHR23150:SF19">
    <property type="entry name" value="FORMYLGLYCINE-GENERATING ENZYME"/>
    <property type="match status" value="1"/>
</dbReference>
<feature type="domain" description="Sulfatase-modifying factor enzyme-like" evidence="1">
    <location>
        <begin position="49"/>
        <end position="447"/>
    </location>
</feature>
<keyword evidence="2" id="KW-0560">Oxidoreductase</keyword>
<dbReference type="GO" id="GO:0120147">
    <property type="term" value="F:formylglycine-generating oxidase activity"/>
    <property type="evidence" value="ECO:0007669"/>
    <property type="project" value="TreeGrafter"/>
</dbReference>
<dbReference type="EC" id="1.14.99.-" evidence="2"/>
<dbReference type="Gene3D" id="3.90.1580.10">
    <property type="entry name" value="paralog of FGE (formylglycine-generating enzyme)"/>
    <property type="match status" value="2"/>
</dbReference>
<reference evidence="2" key="1">
    <citation type="submission" date="2019-08" db="EMBL/GenBank/DDBJ databases">
        <authorList>
            <person name="Kucharzyk K."/>
            <person name="Murdoch R.W."/>
            <person name="Higgins S."/>
            <person name="Loffler F."/>
        </authorList>
    </citation>
    <scope>NUCLEOTIDE SEQUENCE</scope>
</reference>
<dbReference type="InterPro" id="IPR005532">
    <property type="entry name" value="SUMF_dom"/>
</dbReference>
<dbReference type="InterPro" id="IPR051043">
    <property type="entry name" value="Sulfatase_Mod_Factor_Kinase"/>
</dbReference>
<dbReference type="PROSITE" id="PS51257">
    <property type="entry name" value="PROKAR_LIPOPROTEIN"/>
    <property type="match status" value="1"/>
</dbReference>
<dbReference type="PANTHER" id="PTHR23150">
    <property type="entry name" value="SULFATASE MODIFYING FACTOR 1, 2"/>
    <property type="match status" value="1"/>
</dbReference>
<dbReference type="Pfam" id="PF03781">
    <property type="entry name" value="FGE-sulfatase"/>
    <property type="match status" value="1"/>
</dbReference>
<comment type="caution">
    <text evidence="2">The sequence shown here is derived from an EMBL/GenBank/DDBJ whole genome shotgun (WGS) entry which is preliminary data.</text>
</comment>
<dbReference type="SUPFAM" id="SSF56436">
    <property type="entry name" value="C-type lectin-like"/>
    <property type="match status" value="1"/>
</dbReference>
<name>A0A644WQX4_9ZZZZ</name>